<dbReference type="Proteomes" id="UP001377804">
    <property type="component" value="Unassembled WGS sequence"/>
</dbReference>
<proteinExistence type="predicted"/>
<evidence type="ECO:0000256" key="1">
    <source>
        <dbReference type="SAM" id="Coils"/>
    </source>
</evidence>
<keyword evidence="1" id="KW-0175">Coiled coil</keyword>
<dbReference type="RefSeq" id="WP_339970028.1">
    <property type="nucleotide sequence ID" value="NZ_JAWMWG010000001.1"/>
</dbReference>
<accession>A0ABU8SGZ4</accession>
<name>A0ABU8SGZ4_9LACO</name>
<evidence type="ECO:0000313" key="4">
    <source>
        <dbReference type="Proteomes" id="UP001377804"/>
    </source>
</evidence>
<protein>
    <submittedName>
        <fullName evidence="3">YtxH domain-containing protein</fullName>
    </submittedName>
</protein>
<comment type="caution">
    <text evidence="3">The sequence shown here is derived from an EMBL/GenBank/DDBJ whole genome shotgun (WGS) entry which is preliminary data.</text>
</comment>
<gene>
    <name evidence="3" type="ORF">R4Y45_05335</name>
</gene>
<evidence type="ECO:0000313" key="3">
    <source>
        <dbReference type="EMBL" id="MEJ6348650.1"/>
    </source>
</evidence>
<sequence length="110" mass="12438">MKNFLLGSLLGAAAGVLLANTQNKNTGNTFGKDFSNGIKATGKDLEDINLEREKIKENLNYLQTEGMKTIEKFGDDVNQEIEEFNYYAEPHIARLQQKVRDLESKLENDK</sequence>
<reference evidence="3 4" key="1">
    <citation type="submission" date="2023-10" db="EMBL/GenBank/DDBJ databases">
        <title>Holzapfeliella saturejae sp. nov. isolated from Satureja montana flowers.</title>
        <authorList>
            <person name="Alcantara C."/>
            <person name="Zuniga M."/>
            <person name="Landete J.M."/>
            <person name="Monedero V."/>
        </authorList>
    </citation>
    <scope>NUCLEOTIDE SEQUENCE [LARGE SCALE GENOMIC DNA]</scope>
    <source>
        <strain evidence="3 4">He02</strain>
    </source>
</reference>
<dbReference type="EMBL" id="JAWMWG010000001">
    <property type="protein sequence ID" value="MEJ6348650.1"/>
    <property type="molecule type" value="Genomic_DNA"/>
</dbReference>
<feature type="signal peptide" evidence="2">
    <location>
        <begin position="1"/>
        <end position="19"/>
    </location>
</feature>
<keyword evidence="2" id="KW-0732">Signal</keyword>
<keyword evidence="4" id="KW-1185">Reference proteome</keyword>
<evidence type="ECO:0000256" key="2">
    <source>
        <dbReference type="SAM" id="SignalP"/>
    </source>
</evidence>
<organism evidence="3 4">
    <name type="scientific">Holzapfeliella saturejae</name>
    <dbReference type="NCBI Taxonomy" id="3082953"/>
    <lineage>
        <taxon>Bacteria</taxon>
        <taxon>Bacillati</taxon>
        <taxon>Bacillota</taxon>
        <taxon>Bacilli</taxon>
        <taxon>Lactobacillales</taxon>
        <taxon>Lactobacillaceae</taxon>
        <taxon>Holzapfeliella</taxon>
    </lineage>
</organism>
<feature type="chain" id="PRO_5045962980" evidence="2">
    <location>
        <begin position="20"/>
        <end position="110"/>
    </location>
</feature>
<feature type="coiled-coil region" evidence="1">
    <location>
        <begin position="38"/>
        <end position="65"/>
    </location>
</feature>